<dbReference type="WBParaSite" id="GPLIN_001090000">
    <property type="protein sequence ID" value="GPLIN_001090000"/>
    <property type="gene ID" value="GPLIN_001090000"/>
</dbReference>
<sequence>MTMERPYPNAFEADHFAWNRSLENWLRWFTVVFDNLCGISVSCTTNFHRTQRFACVGRHFTLCSLRF</sequence>
<evidence type="ECO:0000313" key="2">
    <source>
        <dbReference type="WBParaSite" id="GPLIN_001090000"/>
    </source>
</evidence>
<accession>A0A183CDE6</accession>
<protein>
    <submittedName>
        <fullName evidence="2">Uncharacterized protein</fullName>
    </submittedName>
</protein>
<name>A0A183CDE6_GLOPA</name>
<reference evidence="1" key="1">
    <citation type="submission" date="2014-05" db="EMBL/GenBank/DDBJ databases">
        <title>The genome and life-stage specific transcriptomes of Globodera pallida elucidate key aspects of plant parasitism by a cyst nematode.</title>
        <authorList>
            <person name="Cotton J.A."/>
            <person name="Lilley C.J."/>
            <person name="Jones L.M."/>
            <person name="Kikuchi T."/>
            <person name="Reid A.J."/>
            <person name="Thorpe P."/>
            <person name="Tsai I.J."/>
            <person name="Beasley H."/>
            <person name="Blok V."/>
            <person name="Cock P.J.A."/>
            <person name="Van den Akker S.E."/>
            <person name="Holroyd N."/>
            <person name="Hunt M."/>
            <person name="Mantelin S."/>
            <person name="Naghra H."/>
            <person name="Pain A."/>
            <person name="Palomares-Rius J.E."/>
            <person name="Zarowiecki M."/>
            <person name="Berriman M."/>
            <person name="Jones J.T."/>
            <person name="Urwin P.E."/>
        </authorList>
    </citation>
    <scope>NUCLEOTIDE SEQUENCE [LARGE SCALE GENOMIC DNA]</scope>
    <source>
        <strain evidence="1">Lindley</strain>
    </source>
</reference>
<organism evidence="1 2">
    <name type="scientific">Globodera pallida</name>
    <name type="common">Potato cyst nematode worm</name>
    <name type="synonym">Heterodera pallida</name>
    <dbReference type="NCBI Taxonomy" id="36090"/>
    <lineage>
        <taxon>Eukaryota</taxon>
        <taxon>Metazoa</taxon>
        <taxon>Ecdysozoa</taxon>
        <taxon>Nematoda</taxon>
        <taxon>Chromadorea</taxon>
        <taxon>Rhabditida</taxon>
        <taxon>Tylenchina</taxon>
        <taxon>Tylenchomorpha</taxon>
        <taxon>Tylenchoidea</taxon>
        <taxon>Heteroderidae</taxon>
        <taxon>Heteroderinae</taxon>
        <taxon>Globodera</taxon>
    </lineage>
</organism>
<keyword evidence="1" id="KW-1185">Reference proteome</keyword>
<proteinExistence type="predicted"/>
<dbReference type="AlphaFoldDB" id="A0A183CDE6"/>
<evidence type="ECO:0000313" key="1">
    <source>
        <dbReference type="Proteomes" id="UP000050741"/>
    </source>
</evidence>
<reference evidence="2" key="2">
    <citation type="submission" date="2016-06" db="UniProtKB">
        <authorList>
            <consortium name="WormBaseParasite"/>
        </authorList>
    </citation>
    <scope>IDENTIFICATION</scope>
</reference>
<dbReference type="Proteomes" id="UP000050741">
    <property type="component" value="Unassembled WGS sequence"/>
</dbReference>